<gene>
    <name evidence="4" type="ORF">FEM48_Zijuj09G0090800</name>
</gene>
<keyword evidence="1" id="KW-0433">Leucine-rich repeat</keyword>
<evidence type="ECO:0000313" key="5">
    <source>
        <dbReference type="Proteomes" id="UP000813462"/>
    </source>
</evidence>
<dbReference type="Gene3D" id="3.80.10.10">
    <property type="entry name" value="Ribonuclease Inhibitor"/>
    <property type="match status" value="1"/>
</dbReference>
<evidence type="ECO:0000256" key="1">
    <source>
        <dbReference type="ARBA" id="ARBA00022614"/>
    </source>
</evidence>
<sequence>MVKSIWWRDTSQLEQINCQKCLELTLMPEIHTIQHLELHDCLATLARSFQNLTSLKILVFQKIGLYRLKELFLQTTLLHLWKLNLVPTSYLPQEELQNHTGLHSLKIRSCPGLEALPEWIEKLVSLRSIGISDCKNITFLPQGISVSLDSCTYQFKIALNSWKGVDREVVKIGQR</sequence>
<dbReference type="AlphaFoldDB" id="A0A978US36"/>
<reference evidence="4" key="1">
    <citation type="journal article" date="2021" name="Front. Plant Sci.">
        <title>Chromosome-Scale Genome Assembly for Chinese Sour Jujube and Insights Into Its Genome Evolution and Domestication Signature.</title>
        <authorList>
            <person name="Shen L.-Y."/>
            <person name="Luo H."/>
            <person name="Wang X.-L."/>
            <person name="Wang X.-M."/>
            <person name="Qiu X.-J."/>
            <person name="Liu H."/>
            <person name="Zhou S.-S."/>
            <person name="Jia K.-H."/>
            <person name="Nie S."/>
            <person name="Bao Y.-T."/>
            <person name="Zhang R.-G."/>
            <person name="Yun Q.-Z."/>
            <person name="Chai Y.-H."/>
            <person name="Lu J.-Y."/>
            <person name="Li Y."/>
            <person name="Zhao S.-W."/>
            <person name="Mao J.-F."/>
            <person name="Jia S.-G."/>
            <person name="Mao Y.-M."/>
        </authorList>
    </citation>
    <scope>NUCLEOTIDE SEQUENCE</scope>
    <source>
        <strain evidence="4">AT0</strain>
        <tissue evidence="4">Leaf</tissue>
    </source>
</reference>
<evidence type="ECO:0000259" key="3">
    <source>
        <dbReference type="Pfam" id="PF25019"/>
    </source>
</evidence>
<evidence type="ECO:0000313" key="4">
    <source>
        <dbReference type="EMBL" id="KAH7517686.1"/>
    </source>
</evidence>
<dbReference type="InterPro" id="IPR032675">
    <property type="entry name" value="LRR_dom_sf"/>
</dbReference>
<dbReference type="SUPFAM" id="SSF52047">
    <property type="entry name" value="RNI-like"/>
    <property type="match status" value="1"/>
</dbReference>
<dbReference type="Proteomes" id="UP000813462">
    <property type="component" value="Unassembled WGS sequence"/>
</dbReference>
<dbReference type="EMBL" id="JAEACU010000009">
    <property type="protein sequence ID" value="KAH7517686.1"/>
    <property type="molecule type" value="Genomic_DNA"/>
</dbReference>
<feature type="domain" description="R13L1/DRL21-like LRR repeat region" evidence="3">
    <location>
        <begin position="94"/>
        <end position="142"/>
    </location>
</feature>
<evidence type="ECO:0000256" key="2">
    <source>
        <dbReference type="ARBA" id="ARBA00022821"/>
    </source>
</evidence>
<dbReference type="PANTHER" id="PTHR36766:SF59">
    <property type="entry name" value="DISEASE RESISTANCE PROTEIN RGA2-LIKE"/>
    <property type="match status" value="1"/>
</dbReference>
<accession>A0A978US36</accession>
<protein>
    <recommendedName>
        <fullName evidence="3">R13L1/DRL21-like LRR repeat region domain-containing protein</fullName>
    </recommendedName>
</protein>
<keyword evidence="2" id="KW-0611">Plant defense</keyword>
<comment type="caution">
    <text evidence="4">The sequence shown here is derived from an EMBL/GenBank/DDBJ whole genome shotgun (WGS) entry which is preliminary data.</text>
</comment>
<organism evidence="4 5">
    <name type="scientific">Ziziphus jujuba var. spinosa</name>
    <dbReference type="NCBI Taxonomy" id="714518"/>
    <lineage>
        <taxon>Eukaryota</taxon>
        <taxon>Viridiplantae</taxon>
        <taxon>Streptophyta</taxon>
        <taxon>Embryophyta</taxon>
        <taxon>Tracheophyta</taxon>
        <taxon>Spermatophyta</taxon>
        <taxon>Magnoliopsida</taxon>
        <taxon>eudicotyledons</taxon>
        <taxon>Gunneridae</taxon>
        <taxon>Pentapetalae</taxon>
        <taxon>rosids</taxon>
        <taxon>fabids</taxon>
        <taxon>Rosales</taxon>
        <taxon>Rhamnaceae</taxon>
        <taxon>Paliureae</taxon>
        <taxon>Ziziphus</taxon>
    </lineage>
</organism>
<proteinExistence type="predicted"/>
<dbReference type="Pfam" id="PF25019">
    <property type="entry name" value="LRR_R13L1-DRL21"/>
    <property type="match status" value="1"/>
</dbReference>
<dbReference type="GO" id="GO:0006952">
    <property type="term" value="P:defense response"/>
    <property type="evidence" value="ECO:0007669"/>
    <property type="project" value="UniProtKB-KW"/>
</dbReference>
<name>A0A978US36_ZIZJJ</name>
<dbReference type="PANTHER" id="PTHR36766">
    <property type="entry name" value="PLANT BROAD-SPECTRUM MILDEW RESISTANCE PROTEIN RPW8"/>
    <property type="match status" value="1"/>
</dbReference>
<dbReference type="InterPro" id="IPR056789">
    <property type="entry name" value="LRR_R13L1-DRL21"/>
</dbReference>